<keyword evidence="3" id="KW-1185">Reference proteome</keyword>
<protein>
    <recommendedName>
        <fullName evidence="4">Hemolysin-type calcium-binding repeat-containing protein</fullName>
    </recommendedName>
</protein>
<evidence type="ECO:0000313" key="2">
    <source>
        <dbReference type="EMBL" id="SEG36396.1"/>
    </source>
</evidence>
<dbReference type="AlphaFoldDB" id="A0A1H5ZM07"/>
<gene>
    <name evidence="2" type="ORF">SAMN05444920_102722</name>
</gene>
<dbReference type="Pfam" id="PF00353">
    <property type="entry name" value="HemolysinCabind"/>
    <property type="match status" value="2"/>
</dbReference>
<name>A0A1H5ZM07_9ACTN</name>
<reference evidence="2 3" key="1">
    <citation type="submission" date="2016-10" db="EMBL/GenBank/DDBJ databases">
        <authorList>
            <person name="de Groot N.N."/>
        </authorList>
    </citation>
    <scope>NUCLEOTIDE SEQUENCE [LARGE SCALE GENOMIC DNA]</scope>
    <source>
        <strain evidence="2 3">CGMCC 4.7037</strain>
    </source>
</reference>
<sequence>MSTRGTERRSRATILRRHGVRALMAGAAVAASMAAFAGPANAAGTVSVAGSALQIVTNDVPDDVLVGQVGGRLVVRNNGDLVIPGAGCVSIAKNEVACKAEGVTFISADTRPGDDILRNRTTLPSRVLLGDGNDQFFGGTDTDQVLAGNGNDRMAGNGGDDLLLGEAGLDSANGGDGADKCDAEIVTSCP</sequence>
<feature type="signal peptide" evidence="1">
    <location>
        <begin position="1"/>
        <end position="42"/>
    </location>
</feature>
<dbReference type="InterPro" id="IPR011049">
    <property type="entry name" value="Serralysin-like_metalloprot_C"/>
</dbReference>
<feature type="chain" id="PRO_5009291736" description="Hemolysin-type calcium-binding repeat-containing protein" evidence="1">
    <location>
        <begin position="43"/>
        <end position="190"/>
    </location>
</feature>
<organism evidence="2 3">
    <name type="scientific">Nonomuraea solani</name>
    <dbReference type="NCBI Taxonomy" id="1144553"/>
    <lineage>
        <taxon>Bacteria</taxon>
        <taxon>Bacillati</taxon>
        <taxon>Actinomycetota</taxon>
        <taxon>Actinomycetes</taxon>
        <taxon>Streptosporangiales</taxon>
        <taxon>Streptosporangiaceae</taxon>
        <taxon>Nonomuraea</taxon>
    </lineage>
</organism>
<accession>A0A1H5ZM07</accession>
<dbReference type="GO" id="GO:0005509">
    <property type="term" value="F:calcium ion binding"/>
    <property type="evidence" value="ECO:0007669"/>
    <property type="project" value="InterPro"/>
</dbReference>
<proteinExistence type="predicted"/>
<evidence type="ECO:0000313" key="3">
    <source>
        <dbReference type="Proteomes" id="UP000236732"/>
    </source>
</evidence>
<keyword evidence="1" id="KW-0732">Signal</keyword>
<dbReference type="PROSITE" id="PS51318">
    <property type="entry name" value="TAT"/>
    <property type="match status" value="1"/>
</dbReference>
<dbReference type="Proteomes" id="UP000236732">
    <property type="component" value="Unassembled WGS sequence"/>
</dbReference>
<dbReference type="OrthoDB" id="3535703at2"/>
<dbReference type="InterPro" id="IPR006311">
    <property type="entry name" value="TAT_signal"/>
</dbReference>
<dbReference type="Gene3D" id="2.150.10.10">
    <property type="entry name" value="Serralysin-like metalloprotease, C-terminal"/>
    <property type="match status" value="1"/>
</dbReference>
<evidence type="ECO:0000256" key="1">
    <source>
        <dbReference type="SAM" id="SignalP"/>
    </source>
</evidence>
<dbReference type="InterPro" id="IPR001343">
    <property type="entry name" value="Hemolysn_Ca-bd"/>
</dbReference>
<dbReference type="EMBL" id="FNVT01000002">
    <property type="protein sequence ID" value="SEG36396.1"/>
    <property type="molecule type" value="Genomic_DNA"/>
</dbReference>
<evidence type="ECO:0008006" key="4">
    <source>
        <dbReference type="Google" id="ProtNLM"/>
    </source>
</evidence>
<dbReference type="SUPFAM" id="SSF51120">
    <property type="entry name" value="beta-Roll"/>
    <property type="match status" value="1"/>
</dbReference>
<dbReference type="RefSeq" id="WP_146103599.1">
    <property type="nucleotide sequence ID" value="NZ_FNVT01000002.1"/>
</dbReference>